<evidence type="ECO:0000313" key="2">
    <source>
        <dbReference type="Proteomes" id="UP000219439"/>
    </source>
</evidence>
<sequence>MTTKLNLAIALLITTPFVQKFIDAYLPDFIEKVARIFH</sequence>
<protein>
    <submittedName>
        <fullName evidence="1">Uncharacterized protein</fullName>
    </submittedName>
</protein>
<dbReference type="EMBL" id="OBEL01000011">
    <property type="protein sequence ID" value="SNZ21743.1"/>
    <property type="molecule type" value="Genomic_DNA"/>
</dbReference>
<gene>
    <name evidence="1" type="ORF">SAMN06265368_4868</name>
</gene>
<dbReference type="AlphaFoldDB" id="A0A285PKC9"/>
<proteinExistence type="predicted"/>
<accession>A0A285PKC9</accession>
<dbReference type="Proteomes" id="UP000219439">
    <property type="component" value="Unassembled WGS sequence"/>
</dbReference>
<organism evidence="1 2">
    <name type="scientific">Cohaesibacter gelatinilyticus</name>
    <dbReference type="NCBI Taxonomy" id="372072"/>
    <lineage>
        <taxon>Bacteria</taxon>
        <taxon>Pseudomonadati</taxon>
        <taxon>Pseudomonadota</taxon>
        <taxon>Alphaproteobacteria</taxon>
        <taxon>Hyphomicrobiales</taxon>
        <taxon>Cohaesibacteraceae</taxon>
    </lineage>
</organism>
<name>A0A285PKC9_9HYPH</name>
<keyword evidence="2" id="KW-1185">Reference proteome</keyword>
<reference evidence="1 2" key="1">
    <citation type="submission" date="2017-09" db="EMBL/GenBank/DDBJ databases">
        <authorList>
            <person name="Ehlers B."/>
            <person name="Leendertz F.H."/>
        </authorList>
    </citation>
    <scope>NUCLEOTIDE SEQUENCE [LARGE SCALE GENOMIC DNA]</scope>
    <source>
        <strain evidence="1 2">DSM 18289</strain>
    </source>
</reference>
<evidence type="ECO:0000313" key="1">
    <source>
        <dbReference type="EMBL" id="SNZ21743.1"/>
    </source>
</evidence>